<dbReference type="AlphaFoldDB" id="A0A0R3W6K5"/>
<gene>
    <name evidence="1" type="ORF">TASK_LOCUS5840</name>
</gene>
<reference evidence="3" key="1">
    <citation type="submission" date="2017-02" db="UniProtKB">
        <authorList>
            <consortium name="WormBaseParasite"/>
        </authorList>
    </citation>
    <scope>IDENTIFICATION</scope>
</reference>
<sequence length="283" mass="31773">MWFKISRRKLGDAGRQAFAPLGWGKSKKSVKRFRWPSLRHSSFRRKSSLRRASPARVCAGVPPPMFTPAAANSVSPPRRRIRCGTAIIPIMRASALHFPPPTAVKRRPATASSVSSLEHRFLKVQRLSRLEHFNPIYDDVYNDSSEEMEDEAIYEEITPPRKRAHVTPSYLDLMQVSAVVTDSPSKHLRPVSPTLSQGVYVLHGGDWVSIASGVYDDVASSDNESEEEFDADPCCDTDIYDWAHDATNGARNIPWPTAAYGESAFIEDSSALQWMHRESYIIQ</sequence>
<dbReference type="Proteomes" id="UP000282613">
    <property type="component" value="Unassembled WGS sequence"/>
</dbReference>
<accession>A0A0R3W6K5</accession>
<dbReference type="WBParaSite" id="TASK_0000583901-mRNA-1">
    <property type="protein sequence ID" value="TASK_0000583901-mRNA-1"/>
    <property type="gene ID" value="TASK_0000583901"/>
</dbReference>
<evidence type="ECO:0000313" key="3">
    <source>
        <dbReference type="WBParaSite" id="TASK_0000583901-mRNA-1"/>
    </source>
</evidence>
<name>A0A0R3W6K5_TAEAS</name>
<keyword evidence="2" id="KW-1185">Reference proteome</keyword>
<evidence type="ECO:0000313" key="1">
    <source>
        <dbReference type="EMBL" id="VDK35711.1"/>
    </source>
</evidence>
<dbReference type="EMBL" id="UYRS01018446">
    <property type="protein sequence ID" value="VDK35711.1"/>
    <property type="molecule type" value="Genomic_DNA"/>
</dbReference>
<proteinExistence type="predicted"/>
<protein>
    <submittedName>
        <fullName evidence="3">Iwr1 domain-containing protein</fullName>
    </submittedName>
</protein>
<evidence type="ECO:0000313" key="2">
    <source>
        <dbReference type="Proteomes" id="UP000282613"/>
    </source>
</evidence>
<reference evidence="1 2" key="2">
    <citation type="submission" date="2018-11" db="EMBL/GenBank/DDBJ databases">
        <authorList>
            <consortium name="Pathogen Informatics"/>
        </authorList>
    </citation>
    <scope>NUCLEOTIDE SEQUENCE [LARGE SCALE GENOMIC DNA]</scope>
</reference>
<dbReference type="OrthoDB" id="6246417at2759"/>
<organism evidence="3">
    <name type="scientific">Taenia asiatica</name>
    <name type="common">Asian tapeworm</name>
    <dbReference type="NCBI Taxonomy" id="60517"/>
    <lineage>
        <taxon>Eukaryota</taxon>
        <taxon>Metazoa</taxon>
        <taxon>Spiralia</taxon>
        <taxon>Lophotrochozoa</taxon>
        <taxon>Platyhelminthes</taxon>
        <taxon>Cestoda</taxon>
        <taxon>Eucestoda</taxon>
        <taxon>Cyclophyllidea</taxon>
        <taxon>Taeniidae</taxon>
        <taxon>Taenia</taxon>
    </lineage>
</organism>